<dbReference type="EMBL" id="QFQP01000015">
    <property type="protein sequence ID" value="PZR11027.1"/>
    <property type="molecule type" value="Genomic_DNA"/>
</dbReference>
<organism evidence="2 3">
    <name type="scientific">Archangium gephyra</name>
    <dbReference type="NCBI Taxonomy" id="48"/>
    <lineage>
        <taxon>Bacteria</taxon>
        <taxon>Pseudomonadati</taxon>
        <taxon>Myxococcota</taxon>
        <taxon>Myxococcia</taxon>
        <taxon>Myxococcales</taxon>
        <taxon>Cystobacterineae</taxon>
        <taxon>Archangiaceae</taxon>
        <taxon>Archangium</taxon>
    </lineage>
</organism>
<reference evidence="2 3" key="1">
    <citation type="submission" date="2017-08" db="EMBL/GenBank/DDBJ databases">
        <title>Infants hospitalized years apart are colonized by the same room-sourced microbial strains.</title>
        <authorList>
            <person name="Brooks B."/>
            <person name="Olm M.R."/>
            <person name="Firek B.A."/>
            <person name="Baker R."/>
            <person name="Thomas B.C."/>
            <person name="Morowitz M.J."/>
            <person name="Banfield J.F."/>
        </authorList>
    </citation>
    <scope>NUCLEOTIDE SEQUENCE [LARGE SCALE GENOMIC DNA]</scope>
    <source>
        <strain evidence="2">S2_003_000_R2_14</strain>
    </source>
</reference>
<evidence type="ECO:0000313" key="2">
    <source>
        <dbReference type="EMBL" id="PZR11027.1"/>
    </source>
</evidence>
<comment type="caution">
    <text evidence="2">The sequence shown here is derived from an EMBL/GenBank/DDBJ whole genome shotgun (WGS) entry which is preliminary data.</text>
</comment>
<keyword evidence="1" id="KW-0812">Transmembrane</keyword>
<dbReference type="PANTHER" id="PTHR39456:SF1">
    <property type="entry name" value="METAL-DEPENDENT HYDROLASE"/>
    <property type="match status" value="1"/>
</dbReference>
<dbReference type="GO" id="GO:0016787">
    <property type="term" value="F:hydrolase activity"/>
    <property type="evidence" value="ECO:0007669"/>
    <property type="project" value="UniProtKB-KW"/>
</dbReference>
<dbReference type="Proteomes" id="UP000249061">
    <property type="component" value="Unassembled WGS sequence"/>
</dbReference>
<name>A0A2W5TAT3_9BACT</name>
<keyword evidence="2" id="KW-0378">Hydrolase</keyword>
<feature type="transmembrane region" description="Helical" evidence="1">
    <location>
        <begin position="230"/>
        <end position="251"/>
    </location>
</feature>
<proteinExistence type="predicted"/>
<dbReference type="PIRSF" id="PIRSF007580">
    <property type="entry name" value="UCP07580"/>
    <property type="match status" value="1"/>
</dbReference>
<accession>A0A2W5TAT3</accession>
<dbReference type="Pfam" id="PF10118">
    <property type="entry name" value="Metal_hydrol"/>
    <property type="match status" value="1"/>
</dbReference>
<evidence type="ECO:0000256" key="1">
    <source>
        <dbReference type="SAM" id="Phobius"/>
    </source>
</evidence>
<keyword evidence="1" id="KW-1133">Transmembrane helix</keyword>
<sequence>MTAFDMMAPHERVSGATAGLAREDNTLAPRRSGADVSRGHDWRMVHPMTDIEVRDFRFPIDDAPRDWHPAGRAVTAYWDELSIFFPKGETFFVKSVRHFAPQLTDQQLKKDVAAFCAQEGFHGREHVAYNDRLARFGLPIAALEKNVERILGLATKVLNPRKQLAVTAALEHFTSLMGEFILGRPDVLEGAHPAMTGLWRWHAAEENEHRSVAFDVYQAVGGTWFERSRIMVLVTFFFWNMVALNTVVFMFKRGDLLNFREWWKLFRFQWVEPSGLGSLVRPYLSYFARDFHPANRGGGELIESWKRTLKAA</sequence>
<gene>
    <name evidence="2" type="ORF">DI536_17965</name>
</gene>
<dbReference type="InterPro" id="IPR016516">
    <property type="entry name" value="UCP07580"/>
</dbReference>
<dbReference type="PANTHER" id="PTHR39456">
    <property type="entry name" value="METAL-DEPENDENT HYDROLASE"/>
    <property type="match status" value="1"/>
</dbReference>
<evidence type="ECO:0000313" key="3">
    <source>
        <dbReference type="Proteomes" id="UP000249061"/>
    </source>
</evidence>
<dbReference type="AlphaFoldDB" id="A0A2W5TAT3"/>
<protein>
    <submittedName>
        <fullName evidence="2">Metal-dependent hydrolase</fullName>
    </submittedName>
</protein>
<keyword evidence="1" id="KW-0472">Membrane</keyword>